<evidence type="ECO:0000313" key="2">
    <source>
        <dbReference type="EMBL" id="CAF1083918.1"/>
    </source>
</evidence>
<protein>
    <submittedName>
        <fullName evidence="2">Uncharacterized protein</fullName>
    </submittedName>
</protein>
<organism evidence="2 3">
    <name type="scientific">Brachionus calyciflorus</name>
    <dbReference type="NCBI Taxonomy" id="104777"/>
    <lineage>
        <taxon>Eukaryota</taxon>
        <taxon>Metazoa</taxon>
        <taxon>Spiralia</taxon>
        <taxon>Gnathifera</taxon>
        <taxon>Rotifera</taxon>
        <taxon>Eurotatoria</taxon>
        <taxon>Monogononta</taxon>
        <taxon>Pseudotrocha</taxon>
        <taxon>Ploima</taxon>
        <taxon>Brachionidae</taxon>
        <taxon>Brachionus</taxon>
    </lineage>
</organism>
<accession>A0A814MUH1</accession>
<feature type="region of interest" description="Disordered" evidence="1">
    <location>
        <begin position="137"/>
        <end position="162"/>
    </location>
</feature>
<dbReference type="AlphaFoldDB" id="A0A814MUH1"/>
<evidence type="ECO:0000313" key="3">
    <source>
        <dbReference type="Proteomes" id="UP000663879"/>
    </source>
</evidence>
<dbReference type="Proteomes" id="UP000663879">
    <property type="component" value="Unassembled WGS sequence"/>
</dbReference>
<gene>
    <name evidence="2" type="ORF">OXX778_LOCUS20328</name>
</gene>
<sequence>MSQHKDSTNISDVLASLWHYVEYPYEYWHYTQDLKSKILINESNALINQDINFNGSVTSNFIGRKRIADIINEINCEESDDEYFDRMETITNRVGLNQMFEERRQEREEKEKIISHRIASITSEEIDIEVQKIWSNQDESSSRKRMSKKDRDQATKNIIKRI</sequence>
<reference evidence="2" key="1">
    <citation type="submission" date="2021-02" db="EMBL/GenBank/DDBJ databases">
        <authorList>
            <person name="Nowell W R."/>
        </authorList>
    </citation>
    <scope>NUCLEOTIDE SEQUENCE</scope>
    <source>
        <strain evidence="2">Ploen Becks lab</strain>
    </source>
</reference>
<dbReference type="EMBL" id="CAJNOC010006702">
    <property type="protein sequence ID" value="CAF1083918.1"/>
    <property type="molecule type" value="Genomic_DNA"/>
</dbReference>
<proteinExistence type="predicted"/>
<evidence type="ECO:0000256" key="1">
    <source>
        <dbReference type="SAM" id="MobiDB-lite"/>
    </source>
</evidence>
<comment type="caution">
    <text evidence="2">The sequence shown here is derived from an EMBL/GenBank/DDBJ whole genome shotgun (WGS) entry which is preliminary data.</text>
</comment>
<name>A0A814MUH1_9BILA</name>
<keyword evidence="3" id="KW-1185">Reference proteome</keyword>